<accession>A0A6C0GGT4</accession>
<reference evidence="1 2" key="1">
    <citation type="submission" date="2020-01" db="EMBL/GenBank/DDBJ databases">
        <authorList>
            <person name="Kim M.K."/>
        </authorList>
    </citation>
    <scope>NUCLEOTIDE SEQUENCE [LARGE SCALE GENOMIC DNA]</scope>
    <source>
        <strain evidence="1 2">172606-1</strain>
    </source>
</reference>
<dbReference type="Proteomes" id="UP000480178">
    <property type="component" value="Chromosome"/>
</dbReference>
<dbReference type="AlphaFoldDB" id="A0A6C0GGT4"/>
<dbReference type="EMBL" id="CP048222">
    <property type="protein sequence ID" value="QHT66900.1"/>
    <property type="molecule type" value="Genomic_DNA"/>
</dbReference>
<evidence type="ECO:0000313" key="2">
    <source>
        <dbReference type="Proteomes" id="UP000480178"/>
    </source>
</evidence>
<gene>
    <name evidence="1" type="ORF">GXP67_09635</name>
</gene>
<proteinExistence type="predicted"/>
<dbReference type="KEGG" id="rhoz:GXP67_09635"/>
<keyword evidence="2" id="KW-1185">Reference proteome</keyword>
<name>A0A6C0GGT4_9BACT</name>
<protein>
    <submittedName>
        <fullName evidence="1">Uncharacterized protein</fullName>
    </submittedName>
</protein>
<evidence type="ECO:0000313" key="1">
    <source>
        <dbReference type="EMBL" id="QHT66900.1"/>
    </source>
</evidence>
<organism evidence="1 2">
    <name type="scientific">Rhodocytophaga rosea</name>
    <dbReference type="NCBI Taxonomy" id="2704465"/>
    <lineage>
        <taxon>Bacteria</taxon>
        <taxon>Pseudomonadati</taxon>
        <taxon>Bacteroidota</taxon>
        <taxon>Cytophagia</taxon>
        <taxon>Cytophagales</taxon>
        <taxon>Rhodocytophagaceae</taxon>
        <taxon>Rhodocytophaga</taxon>
    </lineage>
</organism>
<sequence length="51" mass="5884">MANEEGLLLSEGRKQVFMIHYTSVSQINPDLVRQWVHEAILISEQSTTLRN</sequence>
<dbReference type="RefSeq" id="WP_162442952.1">
    <property type="nucleotide sequence ID" value="NZ_CP048222.1"/>
</dbReference>